<protein>
    <submittedName>
        <fullName evidence="3">Uncharacterized protein</fullName>
    </submittedName>
</protein>
<keyword evidence="2" id="KW-0472">Membrane</keyword>
<name>A0ABP3DMB3_9PSEU</name>
<feature type="compositionally biased region" description="Basic and acidic residues" evidence="1">
    <location>
        <begin position="363"/>
        <end position="372"/>
    </location>
</feature>
<dbReference type="EMBL" id="BAAABU010000008">
    <property type="protein sequence ID" value="GAA0236454.1"/>
    <property type="molecule type" value="Genomic_DNA"/>
</dbReference>
<feature type="compositionally biased region" description="Acidic residues" evidence="1">
    <location>
        <begin position="238"/>
        <end position="253"/>
    </location>
</feature>
<accession>A0ABP3DMB3</accession>
<feature type="region of interest" description="Disordered" evidence="1">
    <location>
        <begin position="138"/>
        <end position="613"/>
    </location>
</feature>
<feature type="region of interest" description="Disordered" evidence="1">
    <location>
        <begin position="77"/>
        <end position="121"/>
    </location>
</feature>
<feature type="compositionally biased region" description="Basic and acidic residues" evidence="1">
    <location>
        <begin position="273"/>
        <end position="342"/>
    </location>
</feature>
<evidence type="ECO:0000313" key="4">
    <source>
        <dbReference type="Proteomes" id="UP001500416"/>
    </source>
</evidence>
<reference evidence="4" key="1">
    <citation type="journal article" date="2019" name="Int. J. Syst. Evol. Microbiol.">
        <title>The Global Catalogue of Microorganisms (GCM) 10K type strain sequencing project: providing services to taxonomists for standard genome sequencing and annotation.</title>
        <authorList>
            <consortium name="The Broad Institute Genomics Platform"/>
            <consortium name="The Broad Institute Genome Sequencing Center for Infectious Disease"/>
            <person name="Wu L."/>
            <person name="Ma J."/>
        </authorList>
    </citation>
    <scope>NUCLEOTIDE SEQUENCE [LARGE SCALE GENOMIC DNA]</scope>
    <source>
        <strain evidence="4">JCM 3380</strain>
    </source>
</reference>
<keyword evidence="4" id="KW-1185">Reference proteome</keyword>
<gene>
    <name evidence="3" type="ORF">GCM10010492_39310</name>
</gene>
<feature type="compositionally biased region" description="Basic and acidic residues" evidence="1">
    <location>
        <begin position="445"/>
        <end position="476"/>
    </location>
</feature>
<proteinExistence type="predicted"/>
<dbReference type="Proteomes" id="UP001500416">
    <property type="component" value="Unassembled WGS sequence"/>
</dbReference>
<evidence type="ECO:0000256" key="2">
    <source>
        <dbReference type="SAM" id="Phobius"/>
    </source>
</evidence>
<feature type="compositionally biased region" description="Low complexity" evidence="1">
    <location>
        <begin position="418"/>
        <end position="434"/>
    </location>
</feature>
<sequence>MHRFHYRVKAWQRSVSGSVRTVQWEGSGVSSLFGQVWLWSLLSFVAGVALTWLVLVRPAKREMQDLEERLLGASPRPVAPVVTAPPAPAEPARDEFDDWHRSSSSPVEDLLRDDDPPRYDVAGMKLDERDRMLEELDDEHRPLSDFEEQHDFPEYEDDRPRSLFERLSPGGEPVTTSSAAESDEPPALPVEQTHLLPPARPAAEVAVPRQPEPTAPPEVEAFQPREVWREEPEPVVYGEDEDPAEGPEQEDEPERPAERTTLIPATALARAIAEVDARPDEPSPDESRADESRADESRAEESRFEDPRFEEPPADQPRFEEPIPAEPRFEEPRQAWPDRDLTGEYPVIRAELPTPPPAPARPDLPEPDRAEPEPAAPGLFTPDATTILDARDIAAHTPEPSAAHHDEAHALPGSLGGPATAPEPAESPASADEPFVPRFQPEPPADTRPEPPAEARSESQPEVRPEPKPEPKEPARPRSLFEPILTPDDEFVDEPPAPPKPKPAAPGNDQPFVPKLAPELLESEGNGGLPQRPVRPAGSRTTPPPPPPAPAQPISPPPPRPVRPRPVGFSPSTGGRPASTTTRYQQPEGFNPRSPFGPGSVLPKSDGMAPAPDFQVKATLTGRRYFTAESANFSETRADVWFRTISDAEKAGFRPAP</sequence>
<feature type="compositionally biased region" description="Pro residues" evidence="1">
    <location>
        <begin position="495"/>
        <end position="504"/>
    </location>
</feature>
<comment type="caution">
    <text evidence="3">The sequence shown here is derived from an EMBL/GenBank/DDBJ whole genome shotgun (WGS) entry which is preliminary data.</text>
</comment>
<feature type="transmembrane region" description="Helical" evidence="2">
    <location>
        <begin position="36"/>
        <end position="56"/>
    </location>
</feature>
<organism evidence="3 4">
    <name type="scientific">Saccharothrix mutabilis subsp. mutabilis</name>
    <dbReference type="NCBI Taxonomy" id="66855"/>
    <lineage>
        <taxon>Bacteria</taxon>
        <taxon>Bacillati</taxon>
        <taxon>Actinomycetota</taxon>
        <taxon>Actinomycetes</taxon>
        <taxon>Pseudonocardiales</taxon>
        <taxon>Pseudonocardiaceae</taxon>
        <taxon>Saccharothrix</taxon>
    </lineage>
</organism>
<feature type="compositionally biased region" description="Pro residues" evidence="1">
    <location>
        <begin position="353"/>
        <end position="362"/>
    </location>
</feature>
<feature type="compositionally biased region" description="Basic and acidic residues" evidence="1">
    <location>
        <begin position="109"/>
        <end position="118"/>
    </location>
</feature>
<feature type="compositionally biased region" description="Basic and acidic residues" evidence="1">
    <location>
        <begin position="138"/>
        <end position="164"/>
    </location>
</feature>
<keyword evidence="2" id="KW-1133">Transmembrane helix</keyword>
<evidence type="ECO:0000313" key="3">
    <source>
        <dbReference type="EMBL" id="GAA0236454.1"/>
    </source>
</evidence>
<feature type="compositionally biased region" description="Basic and acidic residues" evidence="1">
    <location>
        <begin position="91"/>
        <end position="101"/>
    </location>
</feature>
<feature type="compositionally biased region" description="Pro residues" evidence="1">
    <location>
        <begin position="542"/>
        <end position="561"/>
    </location>
</feature>
<keyword evidence="2" id="KW-0812">Transmembrane</keyword>
<evidence type="ECO:0000256" key="1">
    <source>
        <dbReference type="SAM" id="MobiDB-lite"/>
    </source>
</evidence>